<dbReference type="InterPro" id="IPR009000">
    <property type="entry name" value="Transl_B-barrel_sf"/>
</dbReference>
<comment type="subunit">
    <text evidence="5">Binds ribosomal protein uS19.</text>
</comment>
<dbReference type="AlphaFoldDB" id="A0A140LEN7"/>
<keyword evidence="1 5" id="KW-0963">Cytoplasm</keyword>
<gene>
    <name evidence="5 8" type="primary">rimM</name>
    <name evidence="8" type="ORF">AN619_00110</name>
</gene>
<evidence type="ECO:0000259" key="6">
    <source>
        <dbReference type="Pfam" id="PF01782"/>
    </source>
</evidence>
<protein>
    <recommendedName>
        <fullName evidence="5">Ribosome maturation factor RimM</fullName>
    </recommendedName>
</protein>
<dbReference type="InterPro" id="IPR011961">
    <property type="entry name" value="RimM"/>
</dbReference>
<dbReference type="Gene3D" id="2.30.30.240">
    <property type="entry name" value="PRC-barrel domain"/>
    <property type="match status" value="1"/>
</dbReference>
<dbReference type="PANTHER" id="PTHR33692">
    <property type="entry name" value="RIBOSOME MATURATION FACTOR RIMM"/>
    <property type="match status" value="1"/>
</dbReference>
<evidence type="ECO:0000313" key="9">
    <source>
        <dbReference type="Proteomes" id="UP000070456"/>
    </source>
</evidence>
<feature type="domain" description="Ribosome maturation factor RimM PRC barrel" evidence="7">
    <location>
        <begin position="99"/>
        <end position="168"/>
    </location>
</feature>
<dbReference type="Pfam" id="PF24986">
    <property type="entry name" value="PRC_RimM"/>
    <property type="match status" value="1"/>
</dbReference>
<name>A0A140LEN7_9FIRM</name>
<dbReference type="NCBIfam" id="TIGR02273">
    <property type="entry name" value="16S_RimM"/>
    <property type="match status" value="1"/>
</dbReference>
<evidence type="ECO:0000313" key="8">
    <source>
        <dbReference type="EMBL" id="KXG79012.1"/>
    </source>
</evidence>
<evidence type="ECO:0000256" key="1">
    <source>
        <dbReference type="ARBA" id="ARBA00022490"/>
    </source>
</evidence>
<accession>A0A140LEN7</accession>
<comment type="caution">
    <text evidence="8">The sequence shown here is derived from an EMBL/GenBank/DDBJ whole genome shotgun (WGS) entry which is preliminary data.</text>
</comment>
<dbReference type="OrthoDB" id="9810331at2"/>
<dbReference type="GO" id="GO:0043022">
    <property type="term" value="F:ribosome binding"/>
    <property type="evidence" value="ECO:0007669"/>
    <property type="project" value="InterPro"/>
</dbReference>
<dbReference type="Pfam" id="PF01782">
    <property type="entry name" value="RimM"/>
    <property type="match status" value="1"/>
</dbReference>
<keyword evidence="4 5" id="KW-0143">Chaperone</keyword>
<dbReference type="Gene3D" id="2.40.30.60">
    <property type="entry name" value="RimM"/>
    <property type="match status" value="1"/>
</dbReference>
<dbReference type="RefSeq" id="WP_068553829.1">
    <property type="nucleotide sequence ID" value="NZ_LOEE01000001.1"/>
</dbReference>
<dbReference type="InterPro" id="IPR036976">
    <property type="entry name" value="RimM_N_sf"/>
</dbReference>
<feature type="domain" description="RimM N-terminal" evidence="6">
    <location>
        <begin position="7"/>
        <end position="86"/>
    </location>
</feature>
<dbReference type="STRING" id="520762.AN619_00110"/>
<dbReference type="EMBL" id="LOEE01000001">
    <property type="protein sequence ID" value="KXG79012.1"/>
    <property type="molecule type" value="Genomic_DNA"/>
</dbReference>
<dbReference type="Proteomes" id="UP000070456">
    <property type="component" value="Unassembled WGS sequence"/>
</dbReference>
<dbReference type="InterPro" id="IPR056792">
    <property type="entry name" value="PRC_RimM"/>
</dbReference>
<dbReference type="PATRIC" id="fig|520762.4.peg.11"/>
<evidence type="ECO:0000256" key="5">
    <source>
        <dbReference type="HAMAP-Rule" id="MF_00014"/>
    </source>
</evidence>
<dbReference type="PANTHER" id="PTHR33692:SF1">
    <property type="entry name" value="RIBOSOME MATURATION FACTOR RIMM"/>
    <property type="match status" value="1"/>
</dbReference>
<comment type="domain">
    <text evidence="5">The PRC barrel domain binds ribosomal protein uS19.</text>
</comment>
<sequence>MEKLLKVGQIVNTQGIRGEVRVYPLTDYKERFEELEWVYMDANTKEKFFIERVRYKNNLVILKLKGIDDINVAEKYKNKYITISRENARKLPEDTYFITDLVGLKVYSEENELIGIMKNVIQSAGNDIYEVVSDKDPKKTILIPAVGEFIKEVNLDKGMIIVKIIEGLIE</sequence>
<keyword evidence="3 5" id="KW-0698">rRNA processing</keyword>
<organism evidence="8 9">
    <name type="scientific">Thermotalea metallivorans</name>
    <dbReference type="NCBI Taxonomy" id="520762"/>
    <lineage>
        <taxon>Bacteria</taxon>
        <taxon>Bacillati</taxon>
        <taxon>Bacillota</taxon>
        <taxon>Clostridia</taxon>
        <taxon>Peptostreptococcales</taxon>
        <taxon>Thermotaleaceae</taxon>
        <taxon>Thermotalea</taxon>
    </lineage>
</organism>
<evidence type="ECO:0000256" key="3">
    <source>
        <dbReference type="ARBA" id="ARBA00022552"/>
    </source>
</evidence>
<dbReference type="InterPro" id="IPR002676">
    <property type="entry name" value="RimM_N"/>
</dbReference>
<keyword evidence="2 5" id="KW-0690">Ribosome biogenesis</keyword>
<dbReference type="GO" id="GO:0005737">
    <property type="term" value="C:cytoplasm"/>
    <property type="evidence" value="ECO:0007669"/>
    <property type="project" value="UniProtKB-SubCell"/>
</dbReference>
<evidence type="ECO:0000259" key="7">
    <source>
        <dbReference type="Pfam" id="PF24986"/>
    </source>
</evidence>
<dbReference type="SUPFAM" id="SSF50346">
    <property type="entry name" value="PRC-barrel domain"/>
    <property type="match status" value="1"/>
</dbReference>
<proteinExistence type="inferred from homology"/>
<dbReference type="GO" id="GO:0005840">
    <property type="term" value="C:ribosome"/>
    <property type="evidence" value="ECO:0007669"/>
    <property type="project" value="InterPro"/>
</dbReference>
<keyword evidence="9" id="KW-1185">Reference proteome</keyword>
<reference evidence="8 9" key="1">
    <citation type="submission" date="2015-12" db="EMBL/GenBank/DDBJ databases">
        <title>Draft genome sequence of the thermoanaerobe Thermotalea metallivorans, an isolate from the runoff channel of the Great Artesian Basin, Australia.</title>
        <authorList>
            <person name="Patel B.K."/>
        </authorList>
    </citation>
    <scope>NUCLEOTIDE SEQUENCE [LARGE SCALE GENOMIC DNA]</scope>
    <source>
        <strain evidence="8 9">B2-1</strain>
    </source>
</reference>
<evidence type="ECO:0000256" key="2">
    <source>
        <dbReference type="ARBA" id="ARBA00022517"/>
    </source>
</evidence>
<dbReference type="InterPro" id="IPR011033">
    <property type="entry name" value="PRC_barrel-like_sf"/>
</dbReference>
<dbReference type="GO" id="GO:0042274">
    <property type="term" value="P:ribosomal small subunit biogenesis"/>
    <property type="evidence" value="ECO:0007669"/>
    <property type="project" value="UniProtKB-UniRule"/>
</dbReference>
<dbReference type="SUPFAM" id="SSF50447">
    <property type="entry name" value="Translation proteins"/>
    <property type="match status" value="1"/>
</dbReference>
<dbReference type="HAMAP" id="MF_00014">
    <property type="entry name" value="Ribosome_mat_RimM"/>
    <property type="match status" value="1"/>
</dbReference>
<comment type="similarity">
    <text evidence="5">Belongs to the RimM family.</text>
</comment>
<dbReference type="GO" id="GO:0006364">
    <property type="term" value="P:rRNA processing"/>
    <property type="evidence" value="ECO:0007669"/>
    <property type="project" value="UniProtKB-UniRule"/>
</dbReference>
<evidence type="ECO:0000256" key="4">
    <source>
        <dbReference type="ARBA" id="ARBA00023186"/>
    </source>
</evidence>
<comment type="function">
    <text evidence="5">An accessory protein needed during the final step in the assembly of 30S ribosomal subunit, possibly for assembly of the head region. Essential for efficient processing of 16S rRNA. May be needed both before and after RbfA during the maturation of 16S rRNA. It has affinity for free ribosomal 30S subunits but not for 70S ribosomes.</text>
</comment>
<comment type="subcellular location">
    <subcellularLocation>
        <location evidence="5">Cytoplasm</location>
    </subcellularLocation>
</comment>